<evidence type="ECO:0000313" key="2">
    <source>
        <dbReference type="Proteomes" id="UP000252582"/>
    </source>
</evidence>
<protein>
    <recommendedName>
        <fullName evidence="3">DDE family transposase</fullName>
    </recommendedName>
</protein>
<dbReference type="PANTHER" id="PTHR30298:SF0">
    <property type="entry name" value="PROTEIN YBFL-RELATED"/>
    <property type="match status" value="1"/>
</dbReference>
<name>A0A6I7HIN9_9HYPH</name>
<proteinExistence type="predicted"/>
<dbReference type="AlphaFoldDB" id="A0A6I7HIN9"/>
<organism evidence="1 2">
    <name type="scientific">Ciceribacter lividus</name>
    <dbReference type="NCBI Taxonomy" id="1197950"/>
    <lineage>
        <taxon>Bacteria</taxon>
        <taxon>Pseudomonadati</taxon>
        <taxon>Pseudomonadota</taxon>
        <taxon>Alphaproteobacteria</taxon>
        <taxon>Hyphomicrobiales</taxon>
        <taxon>Rhizobiaceae</taxon>
        <taxon>Ciceribacter</taxon>
    </lineage>
</organism>
<gene>
    <name evidence="1" type="ORF">DFR48_11378</name>
</gene>
<reference evidence="1 2" key="1">
    <citation type="submission" date="2018-07" db="EMBL/GenBank/DDBJ databases">
        <title>Genomic Encyclopedia of Type Strains, Phase IV (KMG-IV): sequencing the most valuable type-strain genomes for metagenomic binning, comparative biology and taxonomic classification.</title>
        <authorList>
            <person name="Goeker M."/>
        </authorList>
    </citation>
    <scope>NUCLEOTIDE SEQUENCE [LARGE SCALE GENOMIC DNA]</scope>
    <source>
        <strain evidence="1 2">DSM 25528</strain>
    </source>
</reference>
<dbReference type="EMBL" id="QPIX01000013">
    <property type="protein sequence ID" value="RCW20624.1"/>
    <property type="molecule type" value="Genomic_DNA"/>
</dbReference>
<evidence type="ECO:0008006" key="3">
    <source>
        <dbReference type="Google" id="ProtNLM"/>
    </source>
</evidence>
<dbReference type="NCBIfam" id="NF033564">
    <property type="entry name" value="transpos_ISAs1"/>
    <property type="match status" value="1"/>
</dbReference>
<comment type="caution">
    <text evidence="1">The sequence shown here is derived from an EMBL/GenBank/DDBJ whole genome shotgun (WGS) entry which is preliminary data.</text>
</comment>
<dbReference type="Proteomes" id="UP000252582">
    <property type="component" value="Unassembled WGS sequence"/>
</dbReference>
<sequence>MPFARGVPSHDTLNDIMNALPADLFGACFTAWVEGLRDGDPEIVAIDGKTSRRARSGDAHPLHLVSAWASRQCLVLGQEPIGSKGGEIKAIPLLLERLELKGALVTSDAVGCQLR</sequence>
<keyword evidence="2" id="KW-1185">Reference proteome</keyword>
<evidence type="ECO:0000313" key="1">
    <source>
        <dbReference type="EMBL" id="RCW20624.1"/>
    </source>
</evidence>
<dbReference type="InterPro" id="IPR051698">
    <property type="entry name" value="Transposase_11-like"/>
</dbReference>
<accession>A0A6I7HIN9</accession>
<dbReference type="InterPro" id="IPR047647">
    <property type="entry name" value="ISAs1_transpos"/>
</dbReference>
<dbReference type="PANTHER" id="PTHR30298">
    <property type="entry name" value="H REPEAT-ASSOCIATED PREDICTED TRANSPOSASE"/>
    <property type="match status" value="1"/>
</dbReference>